<name>A0A154BPI2_ANASB</name>
<evidence type="ECO:0008006" key="3">
    <source>
        <dbReference type="Google" id="ProtNLM"/>
    </source>
</evidence>
<keyword evidence="2" id="KW-1185">Reference proteome</keyword>
<dbReference type="EMBL" id="LSGP01000025">
    <property type="protein sequence ID" value="KYZ75408.1"/>
    <property type="molecule type" value="Genomic_DNA"/>
</dbReference>
<proteinExistence type="predicted"/>
<comment type="caution">
    <text evidence="1">The sequence shown here is derived from an EMBL/GenBank/DDBJ whole genome shotgun (WGS) entry which is preliminary data.</text>
</comment>
<organism evidence="1 2">
    <name type="scientific">Anaerosporomusa subterranea</name>
    <dbReference type="NCBI Taxonomy" id="1794912"/>
    <lineage>
        <taxon>Bacteria</taxon>
        <taxon>Bacillati</taxon>
        <taxon>Bacillota</taxon>
        <taxon>Negativicutes</taxon>
        <taxon>Acetonemataceae</taxon>
        <taxon>Anaerosporomusa</taxon>
    </lineage>
</organism>
<evidence type="ECO:0000313" key="1">
    <source>
        <dbReference type="EMBL" id="KYZ75408.1"/>
    </source>
</evidence>
<dbReference type="AlphaFoldDB" id="A0A154BPI2"/>
<accession>A0A154BPI2</accession>
<reference evidence="1 2" key="1">
    <citation type="submission" date="2016-02" db="EMBL/GenBank/DDBJ databases">
        <title>Anaerosporomusa subterraneum gen. nov., sp. nov., a spore-forming obligate anaerobe isolated from saprolite.</title>
        <authorList>
            <person name="Choi J.K."/>
            <person name="Shah M."/>
            <person name="Yee N."/>
        </authorList>
    </citation>
    <scope>NUCLEOTIDE SEQUENCE [LARGE SCALE GENOMIC DNA]</scope>
    <source>
        <strain evidence="1 2">RU4</strain>
    </source>
</reference>
<dbReference type="Proteomes" id="UP000076268">
    <property type="component" value="Unassembled WGS sequence"/>
</dbReference>
<dbReference type="OrthoDB" id="1684902at2"/>
<sequence length="122" mass="13774">MNCAHCGTILPEQANFCLQCGAVQQTKVVDKLVCNVVFRQVDEKWSLFGKEICRFEAVGEDGATIAVSDKFTLTGFEIYGPNEKNRKYKAAFDGLVKKLLAEGWKQTEKAGKQWFELQFQQS</sequence>
<dbReference type="RefSeq" id="WP_066245187.1">
    <property type="nucleotide sequence ID" value="NZ_LSGP01000025.1"/>
</dbReference>
<gene>
    <name evidence="1" type="ORF">AXX12_14780</name>
</gene>
<evidence type="ECO:0000313" key="2">
    <source>
        <dbReference type="Proteomes" id="UP000076268"/>
    </source>
</evidence>
<protein>
    <recommendedName>
        <fullName evidence="3">Zinc-ribbon domain-containing protein</fullName>
    </recommendedName>
</protein>
<dbReference type="STRING" id="1794912.AXX12_14780"/>